<dbReference type="PROSITE" id="PS50110">
    <property type="entry name" value="RESPONSE_REGULATORY"/>
    <property type="match status" value="2"/>
</dbReference>
<dbReference type="GO" id="GO:0000160">
    <property type="term" value="P:phosphorelay signal transduction system"/>
    <property type="evidence" value="ECO:0007669"/>
    <property type="project" value="InterPro"/>
</dbReference>
<dbReference type="InterPro" id="IPR011006">
    <property type="entry name" value="CheY-like_superfamily"/>
</dbReference>
<evidence type="ECO:0000259" key="2">
    <source>
        <dbReference type="PROSITE" id="PS50887"/>
    </source>
</evidence>
<feature type="domain" description="GGDEF" evidence="2">
    <location>
        <begin position="285"/>
        <end position="419"/>
    </location>
</feature>
<proteinExistence type="predicted"/>
<dbReference type="InterPro" id="IPR000160">
    <property type="entry name" value="GGDEF_dom"/>
</dbReference>
<accession>A0A1W1CE17</accession>
<name>A0A1W1CE17_9ZZZZ</name>
<dbReference type="PROSITE" id="PS50887">
    <property type="entry name" value="GGDEF"/>
    <property type="match status" value="1"/>
</dbReference>
<gene>
    <name evidence="3" type="ORF">MNB_SM-5-568</name>
</gene>
<organism evidence="3">
    <name type="scientific">hydrothermal vent metagenome</name>
    <dbReference type="NCBI Taxonomy" id="652676"/>
    <lineage>
        <taxon>unclassified sequences</taxon>
        <taxon>metagenomes</taxon>
        <taxon>ecological metagenomes</taxon>
    </lineage>
</organism>
<dbReference type="GO" id="GO:0005886">
    <property type="term" value="C:plasma membrane"/>
    <property type="evidence" value="ECO:0007669"/>
    <property type="project" value="TreeGrafter"/>
</dbReference>
<dbReference type="CDD" id="cd01949">
    <property type="entry name" value="GGDEF"/>
    <property type="match status" value="1"/>
</dbReference>
<dbReference type="NCBIfam" id="TIGR00254">
    <property type="entry name" value="GGDEF"/>
    <property type="match status" value="1"/>
</dbReference>
<feature type="domain" description="Response regulatory" evidence="1">
    <location>
        <begin position="4"/>
        <end position="117"/>
    </location>
</feature>
<dbReference type="GO" id="GO:0043709">
    <property type="term" value="P:cell adhesion involved in single-species biofilm formation"/>
    <property type="evidence" value="ECO:0007669"/>
    <property type="project" value="TreeGrafter"/>
</dbReference>
<dbReference type="Pfam" id="PF00072">
    <property type="entry name" value="Response_reg"/>
    <property type="match status" value="2"/>
</dbReference>
<dbReference type="PANTHER" id="PTHR45138:SF9">
    <property type="entry name" value="DIGUANYLATE CYCLASE DGCM-RELATED"/>
    <property type="match status" value="1"/>
</dbReference>
<dbReference type="InterPro" id="IPR043128">
    <property type="entry name" value="Rev_trsase/Diguanyl_cyclase"/>
</dbReference>
<dbReference type="Pfam" id="PF00990">
    <property type="entry name" value="GGDEF"/>
    <property type="match status" value="1"/>
</dbReference>
<feature type="domain" description="Response regulatory" evidence="1">
    <location>
        <begin position="125"/>
        <end position="242"/>
    </location>
</feature>
<evidence type="ECO:0000259" key="1">
    <source>
        <dbReference type="PROSITE" id="PS50110"/>
    </source>
</evidence>
<dbReference type="SMART" id="SM00448">
    <property type="entry name" value="REC"/>
    <property type="match status" value="2"/>
</dbReference>
<dbReference type="GO" id="GO:1902201">
    <property type="term" value="P:negative regulation of bacterial-type flagellum-dependent cell motility"/>
    <property type="evidence" value="ECO:0007669"/>
    <property type="project" value="TreeGrafter"/>
</dbReference>
<dbReference type="Gene3D" id="3.40.50.2300">
    <property type="match status" value="2"/>
</dbReference>
<dbReference type="SUPFAM" id="SSF52172">
    <property type="entry name" value="CheY-like"/>
    <property type="match status" value="2"/>
</dbReference>
<dbReference type="SUPFAM" id="SSF55073">
    <property type="entry name" value="Nucleotide cyclase"/>
    <property type="match status" value="1"/>
</dbReference>
<dbReference type="Gene3D" id="3.30.70.270">
    <property type="match status" value="1"/>
</dbReference>
<protein>
    <submittedName>
        <fullName evidence="3">Putative two-component response regulator</fullName>
    </submittedName>
</protein>
<dbReference type="AlphaFoldDB" id="A0A1W1CE17"/>
<dbReference type="FunFam" id="3.30.70.270:FF:000001">
    <property type="entry name" value="Diguanylate cyclase domain protein"/>
    <property type="match status" value="1"/>
</dbReference>
<dbReference type="GO" id="GO:0052621">
    <property type="term" value="F:diguanylate cyclase activity"/>
    <property type="evidence" value="ECO:0007669"/>
    <property type="project" value="TreeGrafter"/>
</dbReference>
<dbReference type="SMART" id="SM00267">
    <property type="entry name" value="GGDEF"/>
    <property type="match status" value="1"/>
</dbReference>
<dbReference type="InterPro" id="IPR001789">
    <property type="entry name" value="Sig_transdc_resp-reg_receiver"/>
</dbReference>
<reference evidence="3" key="1">
    <citation type="submission" date="2016-10" db="EMBL/GenBank/DDBJ databases">
        <authorList>
            <person name="de Groot N.N."/>
        </authorList>
    </citation>
    <scope>NUCLEOTIDE SEQUENCE</scope>
</reference>
<dbReference type="InterPro" id="IPR050469">
    <property type="entry name" value="Diguanylate_Cyclase"/>
</dbReference>
<dbReference type="PANTHER" id="PTHR45138">
    <property type="entry name" value="REGULATORY COMPONENTS OF SENSORY TRANSDUCTION SYSTEM"/>
    <property type="match status" value="1"/>
</dbReference>
<dbReference type="EMBL" id="FPHH01000077">
    <property type="protein sequence ID" value="SFV63987.1"/>
    <property type="molecule type" value="Genomic_DNA"/>
</dbReference>
<dbReference type="InterPro" id="IPR029787">
    <property type="entry name" value="Nucleotide_cyclase"/>
</dbReference>
<sequence length="419" mass="48146">MNEKILIVEDNKTVANLIAKKLEDALNIEIDIAYSLREAKLFLHQRKYFITLVDINLPDAPNGEIVDYVIEKKNRVIILTQNRDKELRKNMFKKNIIDYINKNGINDVEYVVQTIHRLHKNQNHKVLVVDDSLLFRKQMQNMLTNLCFDVITVAHGEEAIGILNVQQDISLVITDYNMPVMDGLELTLKIRESYTKNELCILALSGDKDDETSALFLKNGANDYIKKPFSKEEFSCRVNNSIEALENIQKITHYADRDYLTGLYNRRYFYKNVETYLDMSKESGEETTIAMINIDHFKQINDTYGHNVGNKVIVSVADILRSGTDANDIVAHFGEEEFCILLKNISNNISPEDILQRLRKSVENFTIEIDEQRVIKSTISIGAIIHDLDETLEESINEADMILYQAKNAGENSLIFRGN</sequence>
<evidence type="ECO:0000313" key="3">
    <source>
        <dbReference type="EMBL" id="SFV63987.1"/>
    </source>
</evidence>